<keyword evidence="4" id="KW-1185">Reference proteome</keyword>
<sequence length="455" mass="52760">MGHKYCDANTTKVQIVRVQMIFLLILNQIAMGIRYDCELKVTGTRYVGDGKGLSSTLITLFRRQVVDILKPEHDDYYLLRWLRARNWNPEAAEKMLRDSMKFRERWNTDEIAKWPTPQILLDYSPHGVSGYDKEGSPIIIIPFAGFDIWGLLHSVSRADIIRMTMQALEGYMQLAYEQSKKTDNPNSRQFVVVFDMDNFNLKQYIWRPASEVVISLIKMYEANYPEILKCCYIINTPKVFAFAYNMVKKFLGEYTIDKIRIYKPDRNKWLPSILERCDADQIPAYFGGTQTDPDGNPKCEKKICWGGKVPKELYTSKEDSFNNNLTFTETEIRKGSKLKMTFDCEDAGCFLKWEFRTFDHDIKFGVKCVNKKTEESIIEVPLKRVSSHQVDESGFITCQPGCTYHVLFDNSYSYFKTKKIRYSVVMTAPLSDVEQTMAPIAITEETVPENESTED</sequence>
<dbReference type="InterPro" id="IPR036273">
    <property type="entry name" value="CRAL/TRIO_N_dom_sf"/>
</dbReference>
<dbReference type="Gene3D" id="3.40.525.10">
    <property type="entry name" value="CRAL-TRIO lipid binding domain"/>
    <property type="match status" value="1"/>
</dbReference>
<dbReference type="InterPro" id="IPR009038">
    <property type="entry name" value="GOLD_dom"/>
</dbReference>
<dbReference type="PANTHER" id="PTHR23324:SF83">
    <property type="entry name" value="SEC14-LIKE PROTEIN 2"/>
    <property type="match status" value="1"/>
</dbReference>
<dbReference type="AlphaFoldDB" id="A0A182MUY8"/>
<dbReference type="SUPFAM" id="SSF101576">
    <property type="entry name" value="Supernatant protein factor (SPF), C-terminal domain"/>
    <property type="match status" value="1"/>
</dbReference>
<feature type="domain" description="CRAL-TRIO" evidence="1">
    <location>
        <begin position="116"/>
        <end position="294"/>
    </location>
</feature>
<dbReference type="SUPFAM" id="SSF46938">
    <property type="entry name" value="CRAL/TRIO N-terminal domain"/>
    <property type="match status" value="1"/>
</dbReference>
<evidence type="ECO:0000313" key="4">
    <source>
        <dbReference type="Proteomes" id="UP000075883"/>
    </source>
</evidence>
<dbReference type="InterPro" id="IPR011074">
    <property type="entry name" value="CRAL/TRIO_N_dom"/>
</dbReference>
<feature type="domain" description="GOLD" evidence="2">
    <location>
        <begin position="318"/>
        <end position="426"/>
    </location>
</feature>
<dbReference type="Pfam" id="PF00650">
    <property type="entry name" value="CRAL_TRIO"/>
    <property type="match status" value="1"/>
</dbReference>
<dbReference type="SUPFAM" id="SSF52087">
    <property type="entry name" value="CRAL/TRIO domain"/>
    <property type="match status" value="1"/>
</dbReference>
<proteinExistence type="predicted"/>
<dbReference type="CDD" id="cd00170">
    <property type="entry name" value="SEC14"/>
    <property type="match status" value="1"/>
</dbReference>
<dbReference type="EnsemblMetazoa" id="ACUA026866-RA">
    <property type="protein sequence ID" value="ACUA026866-PA"/>
    <property type="gene ID" value="ACUA026866"/>
</dbReference>
<evidence type="ECO:0008006" key="5">
    <source>
        <dbReference type="Google" id="ProtNLM"/>
    </source>
</evidence>
<dbReference type="InterPro" id="IPR036598">
    <property type="entry name" value="GOLD_dom_sf"/>
</dbReference>
<evidence type="ECO:0000313" key="3">
    <source>
        <dbReference type="EnsemblMetazoa" id="ACUA026866-PA"/>
    </source>
</evidence>
<reference evidence="3" key="2">
    <citation type="submission" date="2020-05" db="UniProtKB">
        <authorList>
            <consortium name="EnsemblMetazoa"/>
        </authorList>
    </citation>
    <scope>IDENTIFICATION</scope>
    <source>
        <strain evidence="3">A-37</strain>
    </source>
</reference>
<reference evidence="4" key="1">
    <citation type="submission" date="2013-09" db="EMBL/GenBank/DDBJ databases">
        <title>The Genome Sequence of Anopheles culicifacies species A.</title>
        <authorList>
            <consortium name="The Broad Institute Genomics Platform"/>
            <person name="Neafsey D.E."/>
            <person name="Besansky N."/>
            <person name="Howell P."/>
            <person name="Walton C."/>
            <person name="Young S.K."/>
            <person name="Zeng Q."/>
            <person name="Gargeya S."/>
            <person name="Fitzgerald M."/>
            <person name="Haas B."/>
            <person name="Abouelleil A."/>
            <person name="Allen A.W."/>
            <person name="Alvarado L."/>
            <person name="Arachchi H.M."/>
            <person name="Berlin A.M."/>
            <person name="Chapman S.B."/>
            <person name="Gainer-Dewar J."/>
            <person name="Goldberg J."/>
            <person name="Griggs A."/>
            <person name="Gujja S."/>
            <person name="Hansen M."/>
            <person name="Howarth C."/>
            <person name="Imamovic A."/>
            <person name="Ireland A."/>
            <person name="Larimer J."/>
            <person name="McCowan C."/>
            <person name="Murphy C."/>
            <person name="Pearson M."/>
            <person name="Poon T.W."/>
            <person name="Priest M."/>
            <person name="Roberts A."/>
            <person name="Saif S."/>
            <person name="Shea T."/>
            <person name="Sisk P."/>
            <person name="Sykes S."/>
            <person name="Wortman J."/>
            <person name="Nusbaum C."/>
            <person name="Birren B."/>
        </authorList>
    </citation>
    <scope>NUCLEOTIDE SEQUENCE [LARGE SCALE GENOMIC DNA]</scope>
    <source>
        <strain evidence="4">A-37</strain>
    </source>
</reference>
<dbReference type="PANTHER" id="PTHR23324">
    <property type="entry name" value="SEC14 RELATED PROTEIN"/>
    <property type="match status" value="1"/>
</dbReference>
<dbReference type="InterPro" id="IPR036865">
    <property type="entry name" value="CRAL-TRIO_dom_sf"/>
</dbReference>
<organism evidence="3 4">
    <name type="scientific">Anopheles culicifacies</name>
    <dbReference type="NCBI Taxonomy" id="139723"/>
    <lineage>
        <taxon>Eukaryota</taxon>
        <taxon>Metazoa</taxon>
        <taxon>Ecdysozoa</taxon>
        <taxon>Arthropoda</taxon>
        <taxon>Hexapoda</taxon>
        <taxon>Insecta</taxon>
        <taxon>Pterygota</taxon>
        <taxon>Neoptera</taxon>
        <taxon>Endopterygota</taxon>
        <taxon>Diptera</taxon>
        <taxon>Nematocera</taxon>
        <taxon>Culicoidea</taxon>
        <taxon>Culicidae</taxon>
        <taxon>Anophelinae</taxon>
        <taxon>Anopheles</taxon>
        <taxon>culicifacies species complex</taxon>
    </lineage>
</organism>
<evidence type="ECO:0000259" key="2">
    <source>
        <dbReference type="PROSITE" id="PS50866"/>
    </source>
</evidence>
<dbReference type="Proteomes" id="UP000075883">
    <property type="component" value="Unassembled WGS sequence"/>
</dbReference>
<protein>
    <recommendedName>
        <fullName evidence="5">CRAL-TRIO domain-containing protein</fullName>
    </recommendedName>
</protein>
<dbReference type="InterPro" id="IPR001251">
    <property type="entry name" value="CRAL-TRIO_dom"/>
</dbReference>
<accession>A0A182MUY8</accession>
<dbReference type="EMBL" id="AXCM01004288">
    <property type="status" value="NOT_ANNOTATED_CDS"/>
    <property type="molecule type" value="Genomic_DNA"/>
</dbReference>
<name>A0A182MUY8_9DIPT</name>
<dbReference type="Pfam" id="PF03765">
    <property type="entry name" value="CRAL_TRIO_N"/>
    <property type="match status" value="1"/>
</dbReference>
<dbReference type="GO" id="GO:0005737">
    <property type="term" value="C:cytoplasm"/>
    <property type="evidence" value="ECO:0007669"/>
    <property type="project" value="TreeGrafter"/>
</dbReference>
<dbReference type="VEuPathDB" id="VectorBase:ACUA026866"/>
<dbReference type="Gene3D" id="2.60.120.680">
    <property type="entry name" value="GOLD domain"/>
    <property type="match status" value="1"/>
</dbReference>
<dbReference type="SMART" id="SM00516">
    <property type="entry name" value="SEC14"/>
    <property type="match status" value="1"/>
</dbReference>
<dbReference type="PROSITE" id="PS50191">
    <property type="entry name" value="CRAL_TRIO"/>
    <property type="match status" value="1"/>
</dbReference>
<dbReference type="STRING" id="139723.A0A182MUY8"/>
<dbReference type="InterPro" id="IPR051064">
    <property type="entry name" value="SEC14/CRAL-TRIO_domain"/>
</dbReference>
<dbReference type="PROSITE" id="PS50866">
    <property type="entry name" value="GOLD"/>
    <property type="match status" value="1"/>
</dbReference>
<evidence type="ECO:0000259" key="1">
    <source>
        <dbReference type="PROSITE" id="PS50191"/>
    </source>
</evidence>
<dbReference type="SMART" id="SM01100">
    <property type="entry name" value="CRAL_TRIO_N"/>
    <property type="match status" value="1"/>
</dbReference>